<feature type="domain" description="RUN" evidence="1">
    <location>
        <begin position="378"/>
        <end position="518"/>
    </location>
</feature>
<name>A0AAW2Z6M1_9EUKA</name>
<gene>
    <name evidence="2" type="ORF">AKO1_011838</name>
</gene>
<evidence type="ECO:0000259" key="1">
    <source>
        <dbReference type="PROSITE" id="PS50826"/>
    </source>
</evidence>
<dbReference type="Proteomes" id="UP001431209">
    <property type="component" value="Unassembled WGS sequence"/>
</dbReference>
<dbReference type="CDD" id="cd17671">
    <property type="entry name" value="RUN"/>
    <property type="match status" value="1"/>
</dbReference>
<reference evidence="2 3" key="1">
    <citation type="submission" date="2024-03" db="EMBL/GenBank/DDBJ databases">
        <title>The Acrasis kona genome and developmental transcriptomes reveal deep origins of eukaryotic multicellular pathways.</title>
        <authorList>
            <person name="Sheikh S."/>
            <person name="Fu C.-J."/>
            <person name="Brown M.W."/>
            <person name="Baldauf S.L."/>
        </authorList>
    </citation>
    <scope>NUCLEOTIDE SEQUENCE [LARGE SCALE GENOMIC DNA]</scope>
    <source>
        <strain evidence="2 3">ATCC MYA-3509</strain>
    </source>
</reference>
<dbReference type="AlphaFoldDB" id="A0AAW2Z6M1"/>
<evidence type="ECO:0000313" key="3">
    <source>
        <dbReference type="Proteomes" id="UP001431209"/>
    </source>
</evidence>
<dbReference type="InterPro" id="IPR037213">
    <property type="entry name" value="Run_dom_sf"/>
</dbReference>
<dbReference type="Gene3D" id="1.20.58.900">
    <property type="match status" value="2"/>
</dbReference>
<feature type="non-terminal residue" evidence="2">
    <location>
        <position position="518"/>
    </location>
</feature>
<dbReference type="PROSITE" id="PS50826">
    <property type="entry name" value="RUN"/>
    <property type="match status" value="2"/>
</dbReference>
<evidence type="ECO:0000313" key="2">
    <source>
        <dbReference type="EMBL" id="KAL0485080.1"/>
    </source>
</evidence>
<dbReference type="EMBL" id="JAOPGA020001102">
    <property type="protein sequence ID" value="KAL0485080.1"/>
    <property type="molecule type" value="Genomic_DNA"/>
</dbReference>
<feature type="domain" description="RUN" evidence="1">
    <location>
        <begin position="189"/>
        <end position="324"/>
    </location>
</feature>
<dbReference type="Pfam" id="PF02759">
    <property type="entry name" value="RUN"/>
    <property type="match status" value="2"/>
</dbReference>
<proteinExistence type="predicted"/>
<comment type="caution">
    <text evidence="2">The sequence shown here is derived from an EMBL/GenBank/DDBJ whole genome shotgun (WGS) entry which is preliminary data.</text>
</comment>
<keyword evidence="3" id="KW-1185">Reference proteome</keyword>
<accession>A0AAW2Z6M1</accession>
<sequence>MIQQLGDQIEQAVADENYQKVESLLSRANHHPALLERVSLAKSALANASLTINFKNEVEELKSVTQSLMAMNETNELDDYIKESSSMMSQLNLNEELHVLIAKKNVEAVTEFLQVNHQELSDKAIQDAKRFLEQQDEHYDQDLDQQQQQTAFASFSDHPMVAQLHTVIHRLLRSCHMASGENVTKHSIDVHNPLGQVLIRTIATLLSSNTRNLYFFKSRTPWDIFKSLQVSSLQKIVSEFEAFEAVQNLPSENYSTNASLLFIQYLLECNYLVYCIQELIANELYLQECYDKNAVLLSGHHRDDLLSVFALLQQFSFEFGFVKYANSSNLQLTSDMVVSHPIIQVRNAVRSIVELFYDQTKNHGRTLHEAGMERINKEIGLLVRKKLCFALHELLMIGFRSKGLLGTYHIWHMIEKVYELKKISVGDLGGIGIPAAFSAVDDVIITRNVVNFMTNVDDVRFRIFICFALNDQQLCDFIMSILWESSLIEEYYDSTAAIRKPEIQKQLKTYLSKLTALP</sequence>
<dbReference type="SUPFAM" id="SSF140741">
    <property type="entry name" value="RUN domain-like"/>
    <property type="match status" value="2"/>
</dbReference>
<organism evidence="2 3">
    <name type="scientific">Acrasis kona</name>
    <dbReference type="NCBI Taxonomy" id="1008807"/>
    <lineage>
        <taxon>Eukaryota</taxon>
        <taxon>Discoba</taxon>
        <taxon>Heterolobosea</taxon>
        <taxon>Tetramitia</taxon>
        <taxon>Eutetramitia</taxon>
        <taxon>Acrasidae</taxon>
        <taxon>Acrasis</taxon>
    </lineage>
</organism>
<protein>
    <recommendedName>
        <fullName evidence="1">RUN domain-containing protein</fullName>
    </recommendedName>
</protein>
<dbReference type="InterPro" id="IPR004012">
    <property type="entry name" value="Run_dom"/>
</dbReference>